<name>A0A134BAX8_9PORP</name>
<dbReference type="Proteomes" id="UP000070224">
    <property type="component" value="Unassembled WGS sequence"/>
</dbReference>
<sequence>MMTYIGSPSDQYRFTIPSRRQQGKHLACSSYALPSESFEREIR</sequence>
<dbReference type="STRING" id="322095.HMPREF3185_00621"/>
<accession>A0A134BAX8</accession>
<dbReference type="AlphaFoldDB" id="A0A134BAX8"/>
<dbReference type="EMBL" id="LSDK01000049">
    <property type="protein sequence ID" value="KXB77107.1"/>
    <property type="molecule type" value="Genomic_DNA"/>
</dbReference>
<reference evidence="2" key="1">
    <citation type="submission" date="2016-01" db="EMBL/GenBank/DDBJ databases">
        <authorList>
            <person name="Mitreva M."/>
            <person name="Pepin K.H."/>
            <person name="Mihindukulasuriya K.A."/>
            <person name="Fulton R."/>
            <person name="Fronick C."/>
            <person name="O'Laughlin M."/>
            <person name="Miner T."/>
            <person name="Herter B."/>
            <person name="Rosa B.A."/>
            <person name="Cordes M."/>
            <person name="Tomlinson C."/>
            <person name="Wollam A."/>
            <person name="Palsikar V.B."/>
            <person name="Mardis E.R."/>
            <person name="Wilson R.K."/>
        </authorList>
    </citation>
    <scope>NUCLEOTIDE SEQUENCE [LARGE SCALE GENOMIC DNA]</scope>
    <source>
        <strain evidence="2">KA00683</strain>
    </source>
</reference>
<evidence type="ECO:0000313" key="2">
    <source>
        <dbReference type="Proteomes" id="UP000070224"/>
    </source>
</evidence>
<comment type="caution">
    <text evidence="1">The sequence shown here is derived from an EMBL/GenBank/DDBJ whole genome shotgun (WGS) entry which is preliminary data.</text>
</comment>
<organism evidence="1 2">
    <name type="scientific">Porphyromonas somerae</name>
    <dbReference type="NCBI Taxonomy" id="322095"/>
    <lineage>
        <taxon>Bacteria</taxon>
        <taxon>Pseudomonadati</taxon>
        <taxon>Bacteroidota</taxon>
        <taxon>Bacteroidia</taxon>
        <taxon>Bacteroidales</taxon>
        <taxon>Porphyromonadaceae</taxon>
        <taxon>Porphyromonas</taxon>
    </lineage>
</organism>
<proteinExistence type="predicted"/>
<keyword evidence="2" id="KW-1185">Reference proteome</keyword>
<evidence type="ECO:0000313" key="1">
    <source>
        <dbReference type="EMBL" id="KXB77107.1"/>
    </source>
</evidence>
<protein>
    <submittedName>
        <fullName evidence="1">Uncharacterized protein</fullName>
    </submittedName>
</protein>
<dbReference type="PATRIC" id="fig|322095.3.peg.614"/>
<gene>
    <name evidence="1" type="ORF">HMPREF3185_00621</name>
</gene>